<keyword evidence="1 4" id="KW-0808">Transferase</keyword>
<dbReference type="Proteomes" id="UP000468650">
    <property type="component" value="Unassembled WGS sequence"/>
</dbReference>
<dbReference type="PANTHER" id="PTHR10605">
    <property type="entry name" value="HEPARAN SULFATE SULFOTRANSFERASE"/>
    <property type="match status" value="1"/>
</dbReference>
<evidence type="ECO:0000256" key="1">
    <source>
        <dbReference type="ARBA" id="ARBA00022679"/>
    </source>
</evidence>
<dbReference type="OrthoDB" id="981508at2"/>
<organism evidence="4 5">
    <name type="scientific">Phaeocystidibacter luteus</name>
    <dbReference type="NCBI Taxonomy" id="911197"/>
    <lineage>
        <taxon>Bacteria</taxon>
        <taxon>Pseudomonadati</taxon>
        <taxon>Bacteroidota</taxon>
        <taxon>Flavobacteriia</taxon>
        <taxon>Flavobacteriales</taxon>
        <taxon>Phaeocystidibacteraceae</taxon>
        <taxon>Phaeocystidibacter</taxon>
    </lineage>
</organism>
<gene>
    <name evidence="4" type="ORF">F8C67_03545</name>
</gene>
<dbReference type="PANTHER" id="PTHR10605:SF56">
    <property type="entry name" value="BIFUNCTIONAL HEPARAN SULFATE N-DEACETYLASE_N-SULFOTRANSFERASE"/>
    <property type="match status" value="1"/>
</dbReference>
<dbReference type="InterPro" id="IPR037359">
    <property type="entry name" value="NST/OST"/>
</dbReference>
<evidence type="ECO:0000259" key="3">
    <source>
        <dbReference type="Pfam" id="PF00685"/>
    </source>
</evidence>
<dbReference type="InterPro" id="IPR027417">
    <property type="entry name" value="P-loop_NTPase"/>
</dbReference>
<reference evidence="4 5" key="1">
    <citation type="submission" date="2019-09" db="EMBL/GenBank/DDBJ databases">
        <title>Genomes of family Cryomorphaceae.</title>
        <authorList>
            <person name="Bowman J.P."/>
        </authorList>
    </citation>
    <scope>NUCLEOTIDE SEQUENCE [LARGE SCALE GENOMIC DNA]</scope>
    <source>
        <strain evidence="4 5">LMG 25704</strain>
    </source>
</reference>
<dbReference type="EMBL" id="WBVO01000001">
    <property type="protein sequence ID" value="KAB2814835.1"/>
    <property type="molecule type" value="Genomic_DNA"/>
</dbReference>
<dbReference type="RefSeq" id="WP_151666413.1">
    <property type="nucleotide sequence ID" value="NZ_WBVO01000001.1"/>
</dbReference>
<dbReference type="InterPro" id="IPR000863">
    <property type="entry name" value="Sulfotransferase_dom"/>
</dbReference>
<protein>
    <submittedName>
        <fullName evidence="4">Sulfotransferase</fullName>
    </submittedName>
</protein>
<dbReference type="SUPFAM" id="SSF52540">
    <property type="entry name" value="P-loop containing nucleoside triphosphate hydrolases"/>
    <property type="match status" value="1"/>
</dbReference>
<keyword evidence="2" id="KW-0325">Glycoprotein</keyword>
<evidence type="ECO:0000256" key="2">
    <source>
        <dbReference type="ARBA" id="ARBA00023180"/>
    </source>
</evidence>
<sequence>MNPNFFLIGVAKAGTTAVFENLKNSSDVFFPHVKEPKHLSVKGLTFPFKGPGDDEAEKNIVKERTAYLSLFEEANANYACDASVDSFYYADTCINEISKLCTHPKIVLILRNPYERMYSAYQHLVRDGREQLSFAEALKAEELRISENYEFIWHYLNASLYADRLAKWKSAFPDMLVLLKDDLDSDPNSFYSTLCNYLEIPIPEVSNIRFNSSGKPKNALLHRFLNSTDNPAFQFTKRMVRSVVGGRATYLLKSRINSQNLVKEGVVSSDYDLVVGRVNEDITRTSEIIGRRMDQWLR</sequence>
<comment type="caution">
    <text evidence="4">The sequence shown here is derived from an EMBL/GenBank/DDBJ whole genome shotgun (WGS) entry which is preliminary data.</text>
</comment>
<evidence type="ECO:0000313" key="5">
    <source>
        <dbReference type="Proteomes" id="UP000468650"/>
    </source>
</evidence>
<name>A0A6N6RMP3_9FLAO</name>
<dbReference type="GO" id="GO:0008146">
    <property type="term" value="F:sulfotransferase activity"/>
    <property type="evidence" value="ECO:0007669"/>
    <property type="project" value="InterPro"/>
</dbReference>
<keyword evidence="5" id="KW-1185">Reference proteome</keyword>
<feature type="domain" description="Sulfotransferase" evidence="3">
    <location>
        <begin position="3"/>
        <end position="203"/>
    </location>
</feature>
<dbReference type="AlphaFoldDB" id="A0A6N6RMP3"/>
<dbReference type="Pfam" id="PF00685">
    <property type="entry name" value="Sulfotransfer_1"/>
    <property type="match status" value="1"/>
</dbReference>
<accession>A0A6N6RMP3</accession>
<proteinExistence type="predicted"/>
<dbReference type="Gene3D" id="3.40.50.300">
    <property type="entry name" value="P-loop containing nucleotide triphosphate hydrolases"/>
    <property type="match status" value="1"/>
</dbReference>
<evidence type="ECO:0000313" key="4">
    <source>
        <dbReference type="EMBL" id="KAB2814835.1"/>
    </source>
</evidence>